<dbReference type="EMBL" id="CP114588">
    <property type="protein sequence ID" value="WBA08177.1"/>
    <property type="molecule type" value="Genomic_DNA"/>
</dbReference>
<protein>
    <submittedName>
        <fullName evidence="2">Prepilin-type N-terminal cleavage/methylation domain-containing protein</fullName>
    </submittedName>
</protein>
<keyword evidence="1" id="KW-0812">Transmembrane</keyword>
<keyword evidence="1" id="KW-0472">Membrane</keyword>
<accession>A0AA47LRF8</accession>
<dbReference type="GO" id="GO:0043683">
    <property type="term" value="P:type IV pilus assembly"/>
    <property type="evidence" value="ECO:0007669"/>
    <property type="project" value="InterPro"/>
</dbReference>
<proteinExistence type="predicted"/>
<dbReference type="Gene3D" id="3.30.700.10">
    <property type="entry name" value="Glycoprotein, Type 4 Pilin"/>
    <property type="match status" value="1"/>
</dbReference>
<evidence type="ECO:0000256" key="1">
    <source>
        <dbReference type="SAM" id="Phobius"/>
    </source>
</evidence>
<dbReference type="AlphaFoldDB" id="A0AA47LRF8"/>
<keyword evidence="1" id="KW-1133">Transmembrane helix</keyword>
<sequence>MRQRQSRRFQHGVTLIEILTALAIIATLTAVVVPNFHQYQQTQARKAAIERLVHLQAWVEMQVITKGYYPSISHSTLLEKGLVCSDCQVSSDYQFSIEGSDTGYRIIAHPQADSHQHDDPCNRLVLYPNGVITSISAETSCSLPSQQKTPGFSLK</sequence>
<reference evidence="2" key="1">
    <citation type="submission" date="2022-09" db="EMBL/GenBank/DDBJ databases">
        <authorList>
            <person name="Li Z.-J."/>
        </authorList>
    </citation>
    <scope>NUCLEOTIDE SEQUENCE</scope>
    <source>
        <strain evidence="2">TGB11</strain>
    </source>
</reference>
<dbReference type="NCBIfam" id="TIGR02532">
    <property type="entry name" value="IV_pilin_GFxxxE"/>
    <property type="match status" value="1"/>
</dbReference>
<dbReference type="PROSITE" id="PS00409">
    <property type="entry name" value="PROKAR_NTER_METHYL"/>
    <property type="match status" value="1"/>
</dbReference>
<organism evidence="2 3">
    <name type="scientific">Salinivibrio kushneri</name>
    <dbReference type="NCBI Taxonomy" id="1908198"/>
    <lineage>
        <taxon>Bacteria</taxon>
        <taxon>Pseudomonadati</taxon>
        <taxon>Pseudomonadota</taxon>
        <taxon>Gammaproteobacteria</taxon>
        <taxon>Vibrionales</taxon>
        <taxon>Vibrionaceae</taxon>
        <taxon>Salinivibrio</taxon>
    </lineage>
</organism>
<gene>
    <name evidence="2" type="ORF">N8M53_10155</name>
</gene>
<dbReference type="SUPFAM" id="SSF54523">
    <property type="entry name" value="Pili subunits"/>
    <property type="match status" value="1"/>
</dbReference>
<evidence type="ECO:0000313" key="3">
    <source>
        <dbReference type="Proteomes" id="UP001164748"/>
    </source>
</evidence>
<dbReference type="Proteomes" id="UP001164748">
    <property type="component" value="Chromosome"/>
</dbReference>
<name>A0AA47LRF8_9GAMM</name>
<dbReference type="Pfam" id="PF16732">
    <property type="entry name" value="ComP_DUS"/>
    <property type="match status" value="1"/>
</dbReference>
<dbReference type="InterPro" id="IPR031982">
    <property type="entry name" value="PilE-like"/>
</dbReference>
<dbReference type="RefSeq" id="WP_077579585.1">
    <property type="nucleotide sequence ID" value="NZ_CP114588.1"/>
</dbReference>
<dbReference type="InterPro" id="IPR012902">
    <property type="entry name" value="N_methyl_site"/>
</dbReference>
<feature type="transmembrane region" description="Helical" evidence="1">
    <location>
        <begin position="12"/>
        <end position="33"/>
    </location>
</feature>
<dbReference type="Pfam" id="PF07963">
    <property type="entry name" value="N_methyl"/>
    <property type="match status" value="1"/>
</dbReference>
<evidence type="ECO:0000313" key="2">
    <source>
        <dbReference type="EMBL" id="WBA08177.1"/>
    </source>
</evidence>
<dbReference type="InterPro" id="IPR045584">
    <property type="entry name" value="Pilin-like"/>
</dbReference>